<gene>
    <name evidence="3" type="ORF">ACFPTO_25070</name>
</gene>
<dbReference type="RefSeq" id="WP_377715767.1">
    <property type="nucleotide sequence ID" value="NZ_JBHSMP010000046.1"/>
</dbReference>
<sequence>MRRRTFLRSFLLWPLAAQAPSAAWARVPEFPTVASGQPLVFPRDYGAHLSFRNEWWYVTGWLQTHANAAADASPSTAADASLGFEATFFRSRPALDDANPSRFAPNQLLLANMALSDPHVGSLQYDQRVARRGFGLADARETDTAVHIDEWSLERHVDGRYHLNVATPGFAFAFTLEPTQPVLVNGASGYSRKGPLPDEASYYYSEPWLRVDGVLKRSGHLPGSGERVRGQAWLDHEWSSAPLADGAVGWDWIGIDLDDGGALMAIQIRDKAGRKFWAGGTLRAADGSTHALSPESVSFTPLRRWRSPHTGAHYPVAMRVDAQDLHLTLVPLMDDQEFDSRASTGAVYWEGAVTAFQAGAATGRLVSESTSAAKPIGRGYLELTGYVQRLEL</sequence>
<feature type="chain" id="PRO_5046478280" evidence="1">
    <location>
        <begin position="26"/>
        <end position="392"/>
    </location>
</feature>
<comment type="caution">
    <text evidence="3">The sequence shown here is derived from an EMBL/GenBank/DDBJ whole genome shotgun (WGS) entry which is preliminary data.</text>
</comment>
<proteinExistence type="predicted"/>
<accession>A0ABW0JGI9</accession>
<evidence type="ECO:0000256" key="1">
    <source>
        <dbReference type="SAM" id="SignalP"/>
    </source>
</evidence>
<dbReference type="EMBL" id="JBHSMP010000046">
    <property type="protein sequence ID" value="MFC5432036.1"/>
    <property type="molecule type" value="Genomic_DNA"/>
</dbReference>
<dbReference type="Proteomes" id="UP001596103">
    <property type="component" value="Unassembled WGS sequence"/>
</dbReference>
<name>A0ABW0JGI9_9BURK</name>
<dbReference type="Pfam" id="PF17186">
    <property type="entry name" value="Lipocalin_9"/>
    <property type="match status" value="1"/>
</dbReference>
<keyword evidence="4" id="KW-1185">Reference proteome</keyword>
<evidence type="ECO:0000313" key="4">
    <source>
        <dbReference type="Proteomes" id="UP001596103"/>
    </source>
</evidence>
<dbReference type="SUPFAM" id="SSF159245">
    <property type="entry name" value="AttH-like"/>
    <property type="match status" value="1"/>
</dbReference>
<feature type="signal peptide" evidence="1">
    <location>
        <begin position="1"/>
        <end position="25"/>
    </location>
</feature>
<dbReference type="InterPro" id="IPR023374">
    <property type="entry name" value="AttH-like_dom_sf"/>
</dbReference>
<evidence type="ECO:0000313" key="3">
    <source>
        <dbReference type="EMBL" id="MFC5432036.1"/>
    </source>
</evidence>
<reference evidence="4" key="1">
    <citation type="journal article" date="2019" name="Int. J. Syst. Evol. Microbiol.">
        <title>The Global Catalogue of Microorganisms (GCM) 10K type strain sequencing project: providing services to taxonomists for standard genome sequencing and annotation.</title>
        <authorList>
            <consortium name="The Broad Institute Genomics Platform"/>
            <consortium name="The Broad Institute Genome Sequencing Center for Infectious Disease"/>
            <person name="Wu L."/>
            <person name="Ma J."/>
        </authorList>
    </citation>
    <scope>NUCLEOTIDE SEQUENCE [LARGE SCALE GENOMIC DNA]</scope>
    <source>
        <strain evidence="4">CCUG 56042</strain>
    </source>
</reference>
<dbReference type="Gene3D" id="2.40.370.10">
    <property type="entry name" value="AttH-like domain"/>
    <property type="match status" value="2"/>
</dbReference>
<dbReference type="PANTHER" id="PTHR38591">
    <property type="entry name" value="HYDROLASE"/>
    <property type="match status" value="1"/>
</dbReference>
<dbReference type="InterPro" id="IPR010791">
    <property type="entry name" value="AttH_dom"/>
</dbReference>
<dbReference type="Pfam" id="PF07143">
    <property type="entry name" value="CrtC"/>
    <property type="match status" value="1"/>
</dbReference>
<organism evidence="3 4">
    <name type="scientific">Paraburkholderia denitrificans</name>
    <dbReference type="NCBI Taxonomy" id="694025"/>
    <lineage>
        <taxon>Bacteria</taxon>
        <taxon>Pseudomonadati</taxon>
        <taxon>Pseudomonadota</taxon>
        <taxon>Betaproteobacteria</taxon>
        <taxon>Burkholderiales</taxon>
        <taxon>Burkholderiaceae</taxon>
        <taxon>Paraburkholderia</taxon>
    </lineage>
</organism>
<keyword evidence="1" id="KW-0732">Signal</keyword>
<protein>
    <submittedName>
        <fullName evidence="3">Lipocalin-like domain-containing protein</fullName>
    </submittedName>
</protein>
<feature type="domain" description="AttH" evidence="2">
    <location>
        <begin position="54"/>
        <end position="240"/>
    </location>
</feature>
<evidence type="ECO:0000259" key="2">
    <source>
        <dbReference type="Pfam" id="PF07143"/>
    </source>
</evidence>
<dbReference type="PANTHER" id="PTHR38591:SF1">
    <property type="entry name" value="BLL1000 PROTEIN"/>
    <property type="match status" value="1"/>
</dbReference>